<proteinExistence type="predicted"/>
<dbReference type="Gene3D" id="2.130.10.10">
    <property type="entry name" value="YVTN repeat-like/Quinoprotein amine dehydrogenase"/>
    <property type="match status" value="1"/>
</dbReference>
<dbReference type="AlphaFoldDB" id="A0A1C7NP82"/>
<evidence type="ECO:0000313" key="2">
    <source>
        <dbReference type="EMBL" id="OBZ90266.1"/>
    </source>
</evidence>
<feature type="compositionally biased region" description="Polar residues" evidence="1">
    <location>
        <begin position="1"/>
        <end position="19"/>
    </location>
</feature>
<dbReference type="Pfam" id="PF00400">
    <property type="entry name" value="WD40"/>
    <property type="match status" value="1"/>
</dbReference>
<dbReference type="OrthoDB" id="1897642at2759"/>
<feature type="region of interest" description="Disordered" evidence="1">
    <location>
        <begin position="1"/>
        <end position="80"/>
    </location>
</feature>
<dbReference type="InterPro" id="IPR036322">
    <property type="entry name" value="WD40_repeat_dom_sf"/>
</dbReference>
<dbReference type="InterPro" id="IPR001680">
    <property type="entry name" value="WD40_rpt"/>
</dbReference>
<protein>
    <submittedName>
        <fullName evidence="2">Uncharacterized protein</fullName>
    </submittedName>
</protein>
<evidence type="ECO:0000313" key="3">
    <source>
        <dbReference type="Proteomes" id="UP000093000"/>
    </source>
</evidence>
<dbReference type="SMART" id="SM00320">
    <property type="entry name" value="WD40"/>
    <property type="match status" value="2"/>
</dbReference>
<comment type="caution">
    <text evidence="2">The sequence shown here is derived from an EMBL/GenBank/DDBJ whole genome shotgun (WGS) entry which is preliminary data.</text>
</comment>
<dbReference type="PANTHER" id="PTHR47232:SF1">
    <property type="entry name" value="TRANSDUCIN FAMILY PROTEIN _ WD-40 REPEAT FAMILY PROTEIN"/>
    <property type="match status" value="1"/>
</dbReference>
<accession>A0A1C7NP82</accession>
<organism evidence="2 3">
    <name type="scientific">Choanephora cucurbitarum</name>
    <dbReference type="NCBI Taxonomy" id="101091"/>
    <lineage>
        <taxon>Eukaryota</taxon>
        <taxon>Fungi</taxon>
        <taxon>Fungi incertae sedis</taxon>
        <taxon>Mucoromycota</taxon>
        <taxon>Mucoromycotina</taxon>
        <taxon>Mucoromycetes</taxon>
        <taxon>Mucorales</taxon>
        <taxon>Mucorineae</taxon>
        <taxon>Choanephoraceae</taxon>
        <taxon>Choanephoroideae</taxon>
        <taxon>Choanephora</taxon>
    </lineage>
</organism>
<name>A0A1C7NP82_9FUNG</name>
<dbReference type="PANTHER" id="PTHR47232">
    <property type="entry name" value="TRANSDUCIN FAMILY PROTEIN / WD-40 REPEAT FAMILY PROTEIN"/>
    <property type="match status" value="1"/>
</dbReference>
<keyword evidence="3" id="KW-1185">Reference proteome</keyword>
<reference evidence="2 3" key="1">
    <citation type="submission" date="2016-03" db="EMBL/GenBank/DDBJ databases">
        <title>Choanephora cucurbitarum.</title>
        <authorList>
            <person name="Min B."/>
            <person name="Park H."/>
            <person name="Park J.-H."/>
            <person name="Shin H.-D."/>
            <person name="Choi I.-G."/>
        </authorList>
    </citation>
    <scope>NUCLEOTIDE SEQUENCE [LARGE SCALE GENOMIC DNA]</scope>
    <source>
        <strain evidence="2 3">KUS-F28377</strain>
    </source>
</reference>
<gene>
    <name evidence="2" type="ORF">A0J61_01671</name>
</gene>
<evidence type="ECO:0000256" key="1">
    <source>
        <dbReference type="SAM" id="MobiDB-lite"/>
    </source>
</evidence>
<dbReference type="InParanoid" id="A0A1C7NP82"/>
<sequence>MQAVNSNNYNSPVPKQTTKPPLALAKRSAPLPPVNPAKNNVAVISDDDMQEQQSNKPNLTVDPPSRTRKSTNRPPFPAPVKITPVRKVFKEIDLAQSSKIDIFTPRQKKGETAFKKKPRSLLYNIANENTPRGISELMITTSMDGELHFWNAQERKKIKTIGSDHLYDTWIDDICWATPSTLAFCPPQKSEEPVKLIHIGKTSRSNVEGRIQSLDDSPHDSGISVIQSLDTGDNNTQYVEKCSFLTGGYDKSVYIWNLKRESPDDNFTTSEVNRLNLKHTSYLLSLCYDKYRSNLFSGGADERLVIFDLQTDSTIREMRLSQRVNQINQSKANPNLMLITLSSCVDQFSVYDQRCPGYDGIKLRFGQHENENLSRYIKLDMHDNGYTVCCGSQSSSKLNFWDLRYTGVSRNISFSMETPSTSKILIPKFIPNSNTIVSVSSTRTLSWLDYQVKKDEIVKTLV</sequence>
<dbReference type="STRING" id="101091.A0A1C7NP82"/>
<dbReference type="EMBL" id="LUGH01000056">
    <property type="protein sequence ID" value="OBZ90266.1"/>
    <property type="molecule type" value="Genomic_DNA"/>
</dbReference>
<dbReference type="InterPro" id="IPR015943">
    <property type="entry name" value="WD40/YVTN_repeat-like_dom_sf"/>
</dbReference>
<dbReference type="Proteomes" id="UP000093000">
    <property type="component" value="Unassembled WGS sequence"/>
</dbReference>
<dbReference type="SUPFAM" id="SSF50978">
    <property type="entry name" value="WD40 repeat-like"/>
    <property type="match status" value="1"/>
</dbReference>